<accession>A0A392SAZ0</accession>
<reference evidence="2 3" key="1">
    <citation type="journal article" date="2018" name="Front. Plant Sci.">
        <title>Red Clover (Trifolium pratense) and Zigzag Clover (T. medium) - A Picture of Genomic Similarities and Differences.</title>
        <authorList>
            <person name="Dluhosova J."/>
            <person name="Istvanek J."/>
            <person name="Nedelnik J."/>
            <person name="Repkova J."/>
        </authorList>
    </citation>
    <scope>NUCLEOTIDE SEQUENCE [LARGE SCALE GENOMIC DNA]</scope>
    <source>
        <strain evidence="3">cv. 10/8</strain>
        <tissue evidence="2">Leaf</tissue>
    </source>
</reference>
<dbReference type="EMBL" id="LXQA010343241">
    <property type="protein sequence ID" value="MCI45364.1"/>
    <property type="molecule type" value="Genomic_DNA"/>
</dbReference>
<feature type="region of interest" description="Disordered" evidence="1">
    <location>
        <begin position="1"/>
        <end position="65"/>
    </location>
</feature>
<dbReference type="Proteomes" id="UP000265520">
    <property type="component" value="Unassembled WGS sequence"/>
</dbReference>
<organism evidence="2 3">
    <name type="scientific">Trifolium medium</name>
    <dbReference type="NCBI Taxonomy" id="97028"/>
    <lineage>
        <taxon>Eukaryota</taxon>
        <taxon>Viridiplantae</taxon>
        <taxon>Streptophyta</taxon>
        <taxon>Embryophyta</taxon>
        <taxon>Tracheophyta</taxon>
        <taxon>Spermatophyta</taxon>
        <taxon>Magnoliopsida</taxon>
        <taxon>eudicotyledons</taxon>
        <taxon>Gunneridae</taxon>
        <taxon>Pentapetalae</taxon>
        <taxon>rosids</taxon>
        <taxon>fabids</taxon>
        <taxon>Fabales</taxon>
        <taxon>Fabaceae</taxon>
        <taxon>Papilionoideae</taxon>
        <taxon>50 kb inversion clade</taxon>
        <taxon>NPAAA clade</taxon>
        <taxon>Hologalegina</taxon>
        <taxon>IRL clade</taxon>
        <taxon>Trifolieae</taxon>
        <taxon>Trifolium</taxon>
    </lineage>
</organism>
<dbReference type="AlphaFoldDB" id="A0A392SAZ0"/>
<evidence type="ECO:0000256" key="1">
    <source>
        <dbReference type="SAM" id="MobiDB-lite"/>
    </source>
</evidence>
<evidence type="ECO:0000313" key="3">
    <source>
        <dbReference type="Proteomes" id="UP000265520"/>
    </source>
</evidence>
<protein>
    <submittedName>
        <fullName evidence="2">Uncharacterized protein</fullName>
    </submittedName>
</protein>
<keyword evidence="3" id="KW-1185">Reference proteome</keyword>
<evidence type="ECO:0000313" key="2">
    <source>
        <dbReference type="EMBL" id="MCI45364.1"/>
    </source>
</evidence>
<feature type="compositionally biased region" description="Polar residues" evidence="1">
    <location>
        <begin position="27"/>
        <end position="44"/>
    </location>
</feature>
<feature type="compositionally biased region" description="Low complexity" evidence="1">
    <location>
        <begin position="49"/>
        <end position="62"/>
    </location>
</feature>
<comment type="caution">
    <text evidence="2">The sequence shown here is derived from an EMBL/GenBank/DDBJ whole genome shotgun (WGS) entry which is preliminary data.</text>
</comment>
<proteinExistence type="predicted"/>
<sequence length="76" mass="8338">MNISATEADLATAKSNRRPNRSHKGIPSTQGSVQKKVSNPSTTVFEMCSPNHLPHNPSPSSLIRDISLYHEDSLRP</sequence>
<feature type="compositionally biased region" description="Basic residues" evidence="1">
    <location>
        <begin position="15"/>
        <end position="24"/>
    </location>
</feature>
<feature type="non-terminal residue" evidence="2">
    <location>
        <position position="76"/>
    </location>
</feature>
<name>A0A392SAZ0_9FABA</name>